<dbReference type="Proteomes" id="UP001189429">
    <property type="component" value="Unassembled WGS sequence"/>
</dbReference>
<comment type="caution">
    <text evidence="2">The sequence shown here is derived from an EMBL/GenBank/DDBJ whole genome shotgun (WGS) entry which is preliminary data.</text>
</comment>
<evidence type="ECO:0000313" key="3">
    <source>
        <dbReference type="Proteomes" id="UP001189429"/>
    </source>
</evidence>
<sequence length="189" mass="20697">MGRLLCTRVPGLALGHAVPGKSRMGNLHVCQRTPKEGKEDDRGRAQRKDADTRQSRRRGPPRDLSAGGVQNRAMDCNGRGAATGHGARHENLERTSKEEEEEEEEEEEARRRHIALAPRARPGQSDRQPSGDPKRAPLRGGSRGPMARPAAWKKRCLAPVTGFAPSGGLSPGPPTARRGKTMEIRARRR</sequence>
<feature type="region of interest" description="Disordered" evidence="1">
    <location>
        <begin position="17"/>
        <end position="189"/>
    </location>
</feature>
<dbReference type="EMBL" id="CAUYUJ010017960">
    <property type="protein sequence ID" value="CAK0879472.1"/>
    <property type="molecule type" value="Genomic_DNA"/>
</dbReference>
<reference evidence="2" key="1">
    <citation type="submission" date="2023-10" db="EMBL/GenBank/DDBJ databases">
        <authorList>
            <person name="Chen Y."/>
            <person name="Shah S."/>
            <person name="Dougan E. K."/>
            <person name="Thang M."/>
            <person name="Chan C."/>
        </authorList>
    </citation>
    <scope>NUCLEOTIDE SEQUENCE [LARGE SCALE GENOMIC DNA]</scope>
</reference>
<feature type="compositionally biased region" description="Acidic residues" evidence="1">
    <location>
        <begin position="98"/>
        <end position="107"/>
    </location>
</feature>
<feature type="compositionally biased region" description="Basic and acidic residues" evidence="1">
    <location>
        <begin position="87"/>
        <end position="97"/>
    </location>
</feature>
<organism evidence="2 3">
    <name type="scientific">Prorocentrum cordatum</name>
    <dbReference type="NCBI Taxonomy" id="2364126"/>
    <lineage>
        <taxon>Eukaryota</taxon>
        <taxon>Sar</taxon>
        <taxon>Alveolata</taxon>
        <taxon>Dinophyceae</taxon>
        <taxon>Prorocentrales</taxon>
        <taxon>Prorocentraceae</taxon>
        <taxon>Prorocentrum</taxon>
    </lineage>
</organism>
<gene>
    <name evidence="2" type="ORF">PCOR1329_LOCUS62894</name>
</gene>
<protein>
    <submittedName>
        <fullName evidence="2">Uncharacterized protein</fullName>
    </submittedName>
</protein>
<evidence type="ECO:0000256" key="1">
    <source>
        <dbReference type="SAM" id="MobiDB-lite"/>
    </source>
</evidence>
<name>A0ABN9W0G9_9DINO</name>
<evidence type="ECO:0000313" key="2">
    <source>
        <dbReference type="EMBL" id="CAK0879472.1"/>
    </source>
</evidence>
<proteinExistence type="predicted"/>
<accession>A0ABN9W0G9</accession>
<feature type="compositionally biased region" description="Basic and acidic residues" evidence="1">
    <location>
        <begin position="180"/>
        <end position="189"/>
    </location>
</feature>
<keyword evidence="3" id="KW-1185">Reference proteome</keyword>
<feature type="compositionally biased region" description="Basic and acidic residues" evidence="1">
    <location>
        <begin position="33"/>
        <end position="54"/>
    </location>
</feature>